<dbReference type="EMBL" id="JAVHJV010000005">
    <property type="protein sequence ID" value="KAK5942734.1"/>
    <property type="molecule type" value="Genomic_DNA"/>
</dbReference>
<dbReference type="Proteomes" id="UP001334248">
    <property type="component" value="Unassembled WGS sequence"/>
</dbReference>
<comment type="catalytic activity">
    <reaction evidence="5 6">
        <text>O-phospho-L-threonyl-[protein] + H2O = L-threonyl-[protein] + phosphate</text>
        <dbReference type="Rhea" id="RHEA:47004"/>
        <dbReference type="Rhea" id="RHEA-COMP:11060"/>
        <dbReference type="Rhea" id="RHEA-COMP:11605"/>
        <dbReference type="ChEBI" id="CHEBI:15377"/>
        <dbReference type="ChEBI" id="CHEBI:30013"/>
        <dbReference type="ChEBI" id="CHEBI:43474"/>
        <dbReference type="ChEBI" id="CHEBI:61977"/>
        <dbReference type="EC" id="3.1.3.16"/>
    </reaction>
</comment>
<proteinExistence type="predicted"/>
<comment type="caution">
    <text evidence="10">The sequence shown here is derived from an EMBL/GenBank/DDBJ whole genome shotgun (WGS) entry which is preliminary data.</text>
</comment>
<dbReference type="PROSITE" id="PS50172">
    <property type="entry name" value="BRCT"/>
    <property type="match status" value="1"/>
</dbReference>
<dbReference type="InterPro" id="IPR036420">
    <property type="entry name" value="BRCT_dom_sf"/>
</dbReference>
<dbReference type="Gene3D" id="3.40.50.10190">
    <property type="entry name" value="BRCT domain"/>
    <property type="match status" value="1"/>
</dbReference>
<dbReference type="Pfam" id="PF00533">
    <property type="entry name" value="BRCT"/>
    <property type="match status" value="1"/>
</dbReference>
<feature type="region of interest" description="Disordered" evidence="7">
    <location>
        <begin position="444"/>
        <end position="485"/>
    </location>
</feature>
<dbReference type="NCBIfam" id="TIGR02250">
    <property type="entry name" value="FCP1_euk"/>
    <property type="match status" value="1"/>
</dbReference>
<accession>A0ABR0RQ41</accession>
<dbReference type="InterPro" id="IPR036412">
    <property type="entry name" value="HAD-like_sf"/>
</dbReference>
<dbReference type="InterPro" id="IPR001357">
    <property type="entry name" value="BRCT_dom"/>
</dbReference>
<dbReference type="RefSeq" id="XP_064730824.1">
    <property type="nucleotide sequence ID" value="XM_064873720.1"/>
</dbReference>
<dbReference type="PROSITE" id="PS50969">
    <property type="entry name" value="FCP1"/>
    <property type="match status" value="1"/>
</dbReference>
<dbReference type="CDD" id="cd17729">
    <property type="entry name" value="BRCT_CTDP1"/>
    <property type="match status" value="1"/>
</dbReference>
<keyword evidence="2 6" id="KW-0378">Hydrolase</keyword>
<evidence type="ECO:0000256" key="3">
    <source>
        <dbReference type="ARBA" id="ARBA00023242"/>
    </source>
</evidence>
<evidence type="ECO:0000259" key="8">
    <source>
        <dbReference type="PROSITE" id="PS50172"/>
    </source>
</evidence>
<feature type="domain" description="BRCT" evidence="8">
    <location>
        <begin position="559"/>
        <end position="651"/>
    </location>
</feature>
<dbReference type="GeneID" id="89998749"/>
<feature type="compositionally biased region" description="Low complexity" evidence="7">
    <location>
        <begin position="460"/>
        <end position="476"/>
    </location>
</feature>
<feature type="compositionally biased region" description="Basic and acidic residues" evidence="7">
    <location>
        <begin position="353"/>
        <end position="363"/>
    </location>
</feature>
<comment type="function">
    <text evidence="6">This promotes the activity of RNA polymerase II.</text>
</comment>
<evidence type="ECO:0000256" key="7">
    <source>
        <dbReference type="SAM" id="MobiDB-lite"/>
    </source>
</evidence>
<dbReference type="Gene3D" id="3.40.50.1000">
    <property type="entry name" value="HAD superfamily/HAD-like"/>
    <property type="match status" value="1"/>
</dbReference>
<keyword evidence="11" id="KW-1185">Reference proteome</keyword>
<dbReference type="InterPro" id="IPR039189">
    <property type="entry name" value="Fcp1"/>
</dbReference>
<dbReference type="SMART" id="SM00577">
    <property type="entry name" value="CPDc"/>
    <property type="match status" value="1"/>
</dbReference>
<evidence type="ECO:0000259" key="9">
    <source>
        <dbReference type="PROSITE" id="PS50969"/>
    </source>
</evidence>
<reference evidence="10 11" key="1">
    <citation type="journal article" date="2023" name="Res Sq">
        <title>Genomic and morphological characterization of Knufia obscura isolated from the Mars 2020 spacecraft assembly facility.</title>
        <authorList>
            <person name="Chander A.M."/>
            <person name="Teixeira M.M."/>
            <person name="Singh N.K."/>
            <person name="Williams M.P."/>
            <person name="Parker C.W."/>
            <person name="Leo P."/>
            <person name="Stajich J.E."/>
            <person name="Torok T."/>
            <person name="Tighe S."/>
            <person name="Mason C.E."/>
            <person name="Venkateswaran K."/>
        </authorList>
    </citation>
    <scope>NUCLEOTIDE SEQUENCE [LARGE SCALE GENOMIC DNA]</scope>
    <source>
        <strain evidence="10 11">CCFEE 5817</strain>
    </source>
</reference>
<dbReference type="InterPro" id="IPR023214">
    <property type="entry name" value="HAD_sf"/>
</dbReference>
<dbReference type="EC" id="3.1.3.16" evidence="6"/>
<evidence type="ECO:0000313" key="10">
    <source>
        <dbReference type="EMBL" id="KAK5942734.1"/>
    </source>
</evidence>
<dbReference type="SUPFAM" id="SSF52113">
    <property type="entry name" value="BRCT domain"/>
    <property type="match status" value="1"/>
</dbReference>
<feature type="region of interest" description="Disordered" evidence="7">
    <location>
        <begin position="692"/>
        <end position="854"/>
    </location>
</feature>
<evidence type="ECO:0000256" key="1">
    <source>
        <dbReference type="ARBA" id="ARBA00004123"/>
    </source>
</evidence>
<evidence type="ECO:0000256" key="5">
    <source>
        <dbReference type="ARBA" id="ARBA00048336"/>
    </source>
</evidence>
<dbReference type="PANTHER" id="PTHR23081:SF36">
    <property type="entry name" value="RNA POLYMERASE II SUBUNIT A C-TERMINAL DOMAIN PHOSPHATASE"/>
    <property type="match status" value="1"/>
</dbReference>
<protein>
    <recommendedName>
        <fullName evidence="6">RNA polymerase II subunit A C-terminal domain phosphatase</fullName>
        <ecNumber evidence="6">3.1.3.16</ecNumber>
    </recommendedName>
</protein>
<dbReference type="CDD" id="cd07521">
    <property type="entry name" value="HAD_FCP1-like"/>
    <property type="match status" value="1"/>
</dbReference>
<dbReference type="InterPro" id="IPR004274">
    <property type="entry name" value="FCP1_dom"/>
</dbReference>
<evidence type="ECO:0000256" key="4">
    <source>
        <dbReference type="ARBA" id="ARBA00047761"/>
    </source>
</evidence>
<evidence type="ECO:0000313" key="11">
    <source>
        <dbReference type="Proteomes" id="UP001334248"/>
    </source>
</evidence>
<name>A0ABR0RQ41_9EURO</name>
<dbReference type="Pfam" id="PF03031">
    <property type="entry name" value="NIF"/>
    <property type="match status" value="1"/>
</dbReference>
<dbReference type="SUPFAM" id="SSF56784">
    <property type="entry name" value="HAD-like"/>
    <property type="match status" value="1"/>
</dbReference>
<feature type="compositionally biased region" description="Basic and acidic residues" evidence="7">
    <location>
        <begin position="802"/>
        <end position="811"/>
    </location>
</feature>
<organism evidence="10 11">
    <name type="scientific">Knufia obscura</name>
    <dbReference type="NCBI Taxonomy" id="1635080"/>
    <lineage>
        <taxon>Eukaryota</taxon>
        <taxon>Fungi</taxon>
        <taxon>Dikarya</taxon>
        <taxon>Ascomycota</taxon>
        <taxon>Pezizomycotina</taxon>
        <taxon>Eurotiomycetes</taxon>
        <taxon>Chaetothyriomycetidae</taxon>
        <taxon>Chaetothyriales</taxon>
        <taxon>Trichomeriaceae</taxon>
        <taxon>Knufia</taxon>
    </lineage>
</organism>
<evidence type="ECO:0000256" key="2">
    <source>
        <dbReference type="ARBA" id="ARBA00022801"/>
    </source>
</evidence>
<dbReference type="PANTHER" id="PTHR23081">
    <property type="entry name" value="RNA POLYMERASE II CTD PHOSPHATASE"/>
    <property type="match status" value="1"/>
</dbReference>
<comment type="catalytic activity">
    <reaction evidence="4 6">
        <text>O-phospho-L-seryl-[protein] + H2O = L-seryl-[protein] + phosphate</text>
        <dbReference type="Rhea" id="RHEA:20629"/>
        <dbReference type="Rhea" id="RHEA-COMP:9863"/>
        <dbReference type="Rhea" id="RHEA-COMP:11604"/>
        <dbReference type="ChEBI" id="CHEBI:15377"/>
        <dbReference type="ChEBI" id="CHEBI:29999"/>
        <dbReference type="ChEBI" id="CHEBI:43474"/>
        <dbReference type="ChEBI" id="CHEBI:83421"/>
        <dbReference type="EC" id="3.1.3.16"/>
    </reaction>
</comment>
<dbReference type="GO" id="GO:0004722">
    <property type="term" value="F:protein serine/threonine phosphatase activity"/>
    <property type="evidence" value="ECO:0007669"/>
    <property type="project" value="UniProtKB-EC"/>
</dbReference>
<dbReference type="Gene3D" id="1.10.287.10">
    <property type="entry name" value="S15/NS1, RNA-binding"/>
    <property type="match status" value="1"/>
</dbReference>
<feature type="domain" description="FCP1 homology" evidence="9">
    <location>
        <begin position="172"/>
        <end position="348"/>
    </location>
</feature>
<dbReference type="InterPro" id="IPR011947">
    <property type="entry name" value="FCP1_euk"/>
</dbReference>
<comment type="subcellular location">
    <subcellularLocation>
        <location evidence="1 6">Nucleus</location>
    </subcellularLocation>
</comment>
<gene>
    <name evidence="10" type="primary">fcp1</name>
    <name evidence="10" type="ORF">PMZ80_005300</name>
</gene>
<feature type="compositionally biased region" description="Acidic residues" evidence="7">
    <location>
        <begin position="697"/>
        <end position="711"/>
    </location>
</feature>
<evidence type="ECO:0000256" key="6">
    <source>
        <dbReference type="RuleBase" id="RU366066"/>
    </source>
</evidence>
<feature type="region of interest" description="Disordered" evidence="7">
    <location>
        <begin position="353"/>
        <end position="392"/>
    </location>
</feature>
<dbReference type="SMART" id="SM00292">
    <property type="entry name" value="BRCT"/>
    <property type="match status" value="1"/>
</dbReference>
<keyword evidence="3 6" id="KW-0539">Nucleus</keyword>
<sequence>MRLRLPATLHYPIIIRKIEKQVDDEIKHRDTLFTYTYIGKVKHQDRYSDEEVEVDKVFPAHFQSTLEGTIESWLVWEGDEIRAPRDILEVNEPCKHSVQFNGMCVECGRDMTEYAIPDEASEGVANIESRVEYAGDEYTERANIQGAHDTDKLLISQDEASEVDQLSKRHLLNGRKLSLVVDLDQTIIHAAVDPTIGEWQKDPENPNYDALKDVRAFQLKDEGPGARACWYYIKLRPGLEQFLENVSEKYELHIYTMGTRQYAKEIAKIVDPDRKYFEDRILSRDESGSMVAKNLTRLFPVDTRMVVIIDDRADVWRWSPNLLRVSAFDFFIGIGDINAGFLPKRQEIQSTKKIEAPNEDKSTDTNGHAAAQTGETEQAVNGDGPDDATPAQTDTTALQQVVAMTRPDADATIQEQQLQTQDEVIASQLEDKPLLRLQQKMDEKDGVANDATPNASEGPTSTQQTDSDSSDSETSSGGARAKRHSILRNDDGELIHLERSLRTLHERFYAEYDRKRNSGAGKGARVAALAGKQKPPIPDTQSSSDAHNVPDVKKIMPALKQRILAGVVIVFSGVLPLNTDIQNADVSIWAKSFGATISDKVNKETTHVIAARVGTAKVKTAVKRGIKVVGTDWLMQSIQQWRKLDERPYMLKGIGQKELLSNIKEDPSSEVEVPESDAVDASMIAVMGDADLKLSSEEDTSAVNDTDDSEDDGPKKKRLKLNLEETPVFDPDAEPQIVSPESPVELHADEWADMDDELKEFMGSDLDSESDAESVRSDRSLTTRTKKRSRDDDTDGESGTDGEGRNGETEHKRPKRTSALRAVKNAGSSAGSTPKDPGQEVPTTLGRAQTQDEYDAELALELEQQMEAAAEEEENS</sequence>